<keyword evidence="1" id="KW-0472">Membrane</keyword>
<accession>A0A4P9W8C3</accession>
<evidence type="ECO:0000313" key="3">
    <source>
        <dbReference type="Proteomes" id="UP000269721"/>
    </source>
</evidence>
<proteinExistence type="predicted"/>
<protein>
    <submittedName>
        <fullName evidence="2">Uncharacterized protein</fullName>
    </submittedName>
</protein>
<sequence length="157" mass="17605">MYSWSLLVSVFFVPLFYYIFREGINFVAFLKGQINMFDMDRIKPRAGPVCLKANPRAKEWISRGQVLRTKPPNVKFGGVANYDHLWSPTENGGVSEVTELEIATGGKAHDKLIYNNLFGECSFGVLDATIAEMDICAKALMRSLQCGGKLQWDCEKG</sequence>
<reference evidence="3" key="1">
    <citation type="journal article" date="2018" name="Nat. Microbiol.">
        <title>Leveraging single-cell genomics to expand the fungal tree of life.</title>
        <authorList>
            <person name="Ahrendt S.R."/>
            <person name="Quandt C.A."/>
            <person name="Ciobanu D."/>
            <person name="Clum A."/>
            <person name="Salamov A."/>
            <person name="Andreopoulos B."/>
            <person name="Cheng J.F."/>
            <person name="Woyke T."/>
            <person name="Pelin A."/>
            <person name="Henrissat B."/>
            <person name="Reynolds N.K."/>
            <person name="Benny G.L."/>
            <person name="Smith M.E."/>
            <person name="James T.Y."/>
            <person name="Grigoriev I.V."/>
        </authorList>
    </citation>
    <scope>NUCLEOTIDE SEQUENCE [LARGE SCALE GENOMIC DNA]</scope>
</reference>
<evidence type="ECO:0000313" key="2">
    <source>
        <dbReference type="EMBL" id="RKO86416.1"/>
    </source>
</evidence>
<keyword evidence="1" id="KW-1133">Transmembrane helix</keyword>
<dbReference type="Proteomes" id="UP000269721">
    <property type="component" value="Unassembled WGS sequence"/>
</dbReference>
<feature type="transmembrane region" description="Helical" evidence="1">
    <location>
        <begin position="6"/>
        <end position="30"/>
    </location>
</feature>
<keyword evidence="1" id="KW-0812">Transmembrane</keyword>
<dbReference type="EMBL" id="KZ998216">
    <property type="protein sequence ID" value="RKO86416.1"/>
    <property type="molecule type" value="Genomic_DNA"/>
</dbReference>
<evidence type="ECO:0000256" key="1">
    <source>
        <dbReference type="SAM" id="Phobius"/>
    </source>
</evidence>
<name>A0A4P9W8C3_9FUNG</name>
<gene>
    <name evidence="2" type="ORF">BDK51DRAFT_31880</name>
</gene>
<organism evidence="2 3">
    <name type="scientific">Blyttiomyces helicus</name>
    <dbReference type="NCBI Taxonomy" id="388810"/>
    <lineage>
        <taxon>Eukaryota</taxon>
        <taxon>Fungi</taxon>
        <taxon>Fungi incertae sedis</taxon>
        <taxon>Chytridiomycota</taxon>
        <taxon>Chytridiomycota incertae sedis</taxon>
        <taxon>Chytridiomycetes</taxon>
        <taxon>Chytridiomycetes incertae sedis</taxon>
        <taxon>Blyttiomyces</taxon>
    </lineage>
</organism>
<keyword evidence="3" id="KW-1185">Reference proteome</keyword>
<dbReference type="AlphaFoldDB" id="A0A4P9W8C3"/>